<reference evidence="1 2" key="1">
    <citation type="submission" date="2017-05" db="EMBL/GenBank/DDBJ databases">
        <title>Genome sequence of Acetobacter pasteurianus subsp. pasteurianus strain SRCM101342.</title>
        <authorList>
            <person name="Cho S.H."/>
        </authorList>
    </citation>
    <scope>NUCLEOTIDE SEQUENCE [LARGE SCALE GENOMIC DNA]</scope>
    <source>
        <strain evidence="1 2">SRCM101342</strain>
    </source>
</reference>
<dbReference type="OrthoDB" id="7225634at2"/>
<sequence length="186" mass="18926">MTAPNNLPFSGWAVSPQRTVTLAGNGSLPCVCSDGVSAYGAPAWSAKASADNLDYAIDCTAWLRAGGDTLASVQAWVSDGDGALVVLSPGWSSIMRDAGNGRVYAVIWLGGGTPSSLYSVEIVLTTLSGRQITASVYMPVNALSGGADANSVPGLSDGTPIPPNAMQTPVDSEILLDDSGRPLLIA</sequence>
<name>A0A1Y0Y7K8_ACEPA</name>
<dbReference type="AlphaFoldDB" id="A0A1Y0Y7K8"/>
<accession>A0A1Y0Y7K8</accession>
<organism evidence="1 2">
    <name type="scientific">Acetobacter pasteurianus subsp. pasteurianus</name>
    <dbReference type="NCBI Taxonomy" id="481145"/>
    <lineage>
        <taxon>Bacteria</taxon>
        <taxon>Pseudomonadati</taxon>
        <taxon>Pseudomonadota</taxon>
        <taxon>Alphaproteobacteria</taxon>
        <taxon>Acetobacterales</taxon>
        <taxon>Acetobacteraceae</taxon>
        <taxon>Acetobacter</taxon>
    </lineage>
</organism>
<dbReference type="RefSeq" id="WP_087651838.1">
    <property type="nucleotide sequence ID" value="NZ_CP021509.1"/>
</dbReference>
<dbReference type="InterPro" id="IPR056928">
    <property type="entry name" value="Gp77-like"/>
</dbReference>
<dbReference type="Pfam" id="PF23148">
    <property type="entry name" value="Gp77"/>
    <property type="match status" value="1"/>
</dbReference>
<proteinExistence type="predicted"/>
<dbReference type="Proteomes" id="UP000196205">
    <property type="component" value="Chromosome"/>
</dbReference>
<protein>
    <submittedName>
        <fullName evidence="1">Uncharacterized protein</fullName>
    </submittedName>
</protein>
<gene>
    <name evidence="1" type="ORF">S1001342_01843</name>
</gene>
<evidence type="ECO:0000313" key="1">
    <source>
        <dbReference type="EMBL" id="ARW48166.1"/>
    </source>
</evidence>
<evidence type="ECO:0000313" key="2">
    <source>
        <dbReference type="Proteomes" id="UP000196205"/>
    </source>
</evidence>
<dbReference type="EMBL" id="CP021509">
    <property type="protein sequence ID" value="ARW48166.1"/>
    <property type="molecule type" value="Genomic_DNA"/>
</dbReference>